<dbReference type="PRINTS" id="PR00310">
    <property type="entry name" value="ANTIPRLFBTG1"/>
</dbReference>
<name>A0A1B6LHY9_9HEMI</name>
<evidence type="ECO:0000313" key="4">
    <source>
        <dbReference type="EMBL" id="JAT19193.1"/>
    </source>
</evidence>
<protein>
    <recommendedName>
        <fullName evidence="3">Anti-proliferative protein domain-containing protein</fullName>
    </recommendedName>
</protein>
<feature type="compositionally biased region" description="Basic and acidic residues" evidence="2">
    <location>
        <begin position="143"/>
        <end position="179"/>
    </location>
</feature>
<dbReference type="GO" id="GO:0005737">
    <property type="term" value="C:cytoplasm"/>
    <property type="evidence" value="ECO:0007669"/>
    <property type="project" value="TreeGrafter"/>
</dbReference>
<feature type="region of interest" description="Disordered" evidence="2">
    <location>
        <begin position="143"/>
        <end position="224"/>
    </location>
</feature>
<dbReference type="FunFam" id="3.90.640.90:FF:000002">
    <property type="entry name" value="BTG anti-proliferation factor 4"/>
    <property type="match status" value="1"/>
</dbReference>
<feature type="domain" description="Anti-proliferative protein" evidence="3">
    <location>
        <begin position="88"/>
        <end position="107"/>
    </location>
</feature>
<dbReference type="GO" id="GO:0005634">
    <property type="term" value="C:nucleus"/>
    <property type="evidence" value="ECO:0007669"/>
    <property type="project" value="TreeGrafter"/>
</dbReference>
<organism evidence="5">
    <name type="scientific">Graphocephala atropunctata</name>
    <dbReference type="NCBI Taxonomy" id="36148"/>
    <lineage>
        <taxon>Eukaryota</taxon>
        <taxon>Metazoa</taxon>
        <taxon>Ecdysozoa</taxon>
        <taxon>Arthropoda</taxon>
        <taxon>Hexapoda</taxon>
        <taxon>Insecta</taxon>
        <taxon>Pterygota</taxon>
        <taxon>Neoptera</taxon>
        <taxon>Paraneoptera</taxon>
        <taxon>Hemiptera</taxon>
        <taxon>Auchenorrhyncha</taxon>
        <taxon>Membracoidea</taxon>
        <taxon>Cicadellidae</taxon>
        <taxon>Cicadellinae</taxon>
        <taxon>Cicadellini</taxon>
        <taxon>Graphocephala</taxon>
    </lineage>
</organism>
<dbReference type="AlphaFoldDB" id="A0A1B6LHY9"/>
<evidence type="ECO:0000313" key="5">
    <source>
        <dbReference type="EMBL" id="JAT23268.1"/>
    </source>
</evidence>
<accession>A0A1B6LHY9</accession>
<evidence type="ECO:0000259" key="3">
    <source>
        <dbReference type="PROSITE" id="PS01203"/>
    </source>
</evidence>
<reference evidence="5" key="1">
    <citation type="submission" date="2015-11" db="EMBL/GenBank/DDBJ databases">
        <title>De novo transcriptome assembly of four potential Pierce s Disease insect vectors from Arizona vineyards.</title>
        <authorList>
            <person name="Tassone E.E."/>
        </authorList>
    </citation>
    <scope>NUCLEOTIDE SEQUENCE</scope>
</reference>
<dbReference type="InterPro" id="IPR036054">
    <property type="entry name" value="BTG-like_sf"/>
</dbReference>
<dbReference type="Gene3D" id="3.90.640.90">
    <property type="entry name" value="Anti-proliferative protein, N-terminal domain"/>
    <property type="match status" value="1"/>
</dbReference>
<evidence type="ECO:0000256" key="2">
    <source>
        <dbReference type="SAM" id="MobiDB-lite"/>
    </source>
</evidence>
<dbReference type="SMART" id="SM00099">
    <property type="entry name" value="btg1"/>
    <property type="match status" value="1"/>
</dbReference>
<dbReference type="SUPFAM" id="SSF160696">
    <property type="entry name" value="BTG domain-like"/>
    <property type="match status" value="1"/>
</dbReference>
<dbReference type="PANTHER" id="PTHR22978:SF44">
    <property type="entry name" value="PROTEIN BTG3-LIKE PROTEIN"/>
    <property type="match status" value="1"/>
</dbReference>
<dbReference type="PROSITE" id="PS01203">
    <property type="entry name" value="BTG_2"/>
    <property type="match status" value="1"/>
</dbReference>
<gene>
    <name evidence="5" type="ORF">g.37607</name>
    <name evidence="4" type="ORF">g.37609</name>
</gene>
<evidence type="ECO:0000256" key="1">
    <source>
        <dbReference type="ARBA" id="ARBA00007989"/>
    </source>
</evidence>
<feature type="compositionally biased region" description="Polar residues" evidence="2">
    <location>
        <begin position="186"/>
        <end position="199"/>
    </location>
</feature>
<sequence>MRDEISAAVIFLARLIEKGENFNPTQLEEFKACLSELLTERFENHWFPEIPQKGQGYRCIRVNELDRRDASLEKAARACGIKYEDMKLPVELTIWVDPNEVCCRFGENKGSYCTLASFSDKENMIEVGEEVKDLLQVDLVDTVKPEEKSESPVVIEESKSEVQEEKKEAESHESNKDSKPQVLPLATNNTRQPQHQNNGRKYAQGSPKQKSGARRGGNMSGGYAPHHPMQSWYNIISPPWMSPSPPPYHPMMRRQGGPLPPHHHHARYHWSNKSMLKV</sequence>
<dbReference type="EMBL" id="GEBQ01020784">
    <property type="protein sequence ID" value="JAT19193.1"/>
    <property type="molecule type" value="Transcribed_RNA"/>
</dbReference>
<dbReference type="InterPro" id="IPR033332">
    <property type="entry name" value="BTG"/>
</dbReference>
<comment type="similarity">
    <text evidence="1">Belongs to the BTG family.</text>
</comment>
<feature type="compositionally biased region" description="Basic residues" evidence="2">
    <location>
        <begin position="261"/>
        <end position="270"/>
    </location>
</feature>
<feature type="region of interest" description="Disordered" evidence="2">
    <location>
        <begin position="251"/>
        <end position="278"/>
    </location>
</feature>
<dbReference type="PANTHER" id="PTHR22978">
    <property type="entry name" value="B-CELL TRANSLOCATION GENE"/>
    <property type="match status" value="1"/>
</dbReference>
<dbReference type="Pfam" id="PF07742">
    <property type="entry name" value="BTG"/>
    <property type="match status" value="1"/>
</dbReference>
<dbReference type="EMBL" id="GEBQ01016709">
    <property type="protein sequence ID" value="JAT23268.1"/>
    <property type="molecule type" value="Transcribed_RNA"/>
</dbReference>
<proteinExistence type="inferred from homology"/>
<dbReference type="InterPro" id="IPR002087">
    <property type="entry name" value="Anti_prolifrtn"/>
</dbReference>